<accession>A0ABD5U7N3</accession>
<feature type="domain" description="DUF8072" evidence="1">
    <location>
        <begin position="1"/>
        <end position="86"/>
    </location>
</feature>
<name>A0ABD5U7N3_9EURY</name>
<organism evidence="2 3">
    <name type="scientific">Halomarina ordinaria</name>
    <dbReference type="NCBI Taxonomy" id="3033939"/>
    <lineage>
        <taxon>Archaea</taxon>
        <taxon>Methanobacteriati</taxon>
        <taxon>Methanobacteriota</taxon>
        <taxon>Stenosarchaea group</taxon>
        <taxon>Halobacteria</taxon>
        <taxon>Halobacteriales</taxon>
        <taxon>Natronomonadaceae</taxon>
        <taxon>Halomarina</taxon>
    </lineage>
</organism>
<evidence type="ECO:0000313" key="3">
    <source>
        <dbReference type="Proteomes" id="UP001596406"/>
    </source>
</evidence>
<dbReference type="Proteomes" id="UP001596406">
    <property type="component" value="Unassembled WGS sequence"/>
</dbReference>
<reference evidence="2 3" key="1">
    <citation type="journal article" date="2019" name="Int. J. Syst. Evol. Microbiol.">
        <title>The Global Catalogue of Microorganisms (GCM) 10K type strain sequencing project: providing services to taxonomists for standard genome sequencing and annotation.</title>
        <authorList>
            <consortium name="The Broad Institute Genomics Platform"/>
            <consortium name="The Broad Institute Genome Sequencing Center for Infectious Disease"/>
            <person name="Wu L."/>
            <person name="Ma J."/>
        </authorList>
    </citation>
    <scope>NUCLEOTIDE SEQUENCE [LARGE SCALE GENOMIC DNA]</scope>
    <source>
        <strain evidence="2 3">PSRA2</strain>
    </source>
</reference>
<proteinExistence type="predicted"/>
<dbReference type="AlphaFoldDB" id="A0ABD5U7N3"/>
<dbReference type="Pfam" id="PF26269">
    <property type="entry name" value="DUF8072"/>
    <property type="match status" value="1"/>
</dbReference>
<evidence type="ECO:0000259" key="1">
    <source>
        <dbReference type="Pfam" id="PF26269"/>
    </source>
</evidence>
<protein>
    <recommendedName>
        <fullName evidence="1">DUF8072 domain-containing protein</fullName>
    </recommendedName>
</protein>
<dbReference type="InterPro" id="IPR058385">
    <property type="entry name" value="DUF8072"/>
</dbReference>
<dbReference type="EMBL" id="JBHSXM010000001">
    <property type="protein sequence ID" value="MFC6835301.1"/>
    <property type="molecule type" value="Genomic_DNA"/>
</dbReference>
<sequence>MNTLAKRVHNIAPDAVRLHFEGGDTVTLAMRSAEFFQESFQAEGVDGDTDTTFRLVTDGEDDPLLAARQTASGWEIVGEVRDVEAA</sequence>
<gene>
    <name evidence="2" type="ORF">ACFQHK_02110</name>
</gene>
<keyword evidence="3" id="KW-1185">Reference proteome</keyword>
<evidence type="ECO:0000313" key="2">
    <source>
        <dbReference type="EMBL" id="MFC6835301.1"/>
    </source>
</evidence>
<dbReference type="RefSeq" id="WP_304447006.1">
    <property type="nucleotide sequence ID" value="NZ_JARRAH010000001.1"/>
</dbReference>
<comment type="caution">
    <text evidence="2">The sequence shown here is derived from an EMBL/GenBank/DDBJ whole genome shotgun (WGS) entry which is preliminary data.</text>
</comment>